<accession>A0ABN2TI61</accession>
<feature type="DNA-binding region" description="H-T-H motif" evidence="4">
    <location>
        <begin position="31"/>
        <end position="50"/>
    </location>
</feature>
<dbReference type="InterPro" id="IPR011075">
    <property type="entry name" value="TetR_C"/>
</dbReference>
<name>A0ABN2TI61_9ACTN</name>
<sequence>MRTGRPRSFDREEALEGAMAVFWEHGYEATSIAQLRSALGIGGPSLYAAFGDKRTLFFEALDRYLRTYGAFTQRALAEEPTARGAIARLLHEAAAAYTRPDRPPGCLLISATTNCSPQSAEVADRLRDIRSASAVALTAKLAEGVRAGELPAETDVHVLAGYYGAVIRGMSALARDGATTEELEAIADAALRAWPTASGTGVAGS</sequence>
<evidence type="ECO:0000313" key="7">
    <source>
        <dbReference type="Proteomes" id="UP001500751"/>
    </source>
</evidence>
<dbReference type="RefSeq" id="WP_344663373.1">
    <property type="nucleotide sequence ID" value="NZ_BAAAQN010000001.1"/>
</dbReference>
<proteinExistence type="predicted"/>
<dbReference type="SUPFAM" id="SSF48498">
    <property type="entry name" value="Tetracyclin repressor-like, C-terminal domain"/>
    <property type="match status" value="1"/>
</dbReference>
<keyword evidence="3" id="KW-0804">Transcription</keyword>
<evidence type="ECO:0000256" key="3">
    <source>
        <dbReference type="ARBA" id="ARBA00023163"/>
    </source>
</evidence>
<dbReference type="SUPFAM" id="SSF46689">
    <property type="entry name" value="Homeodomain-like"/>
    <property type="match status" value="1"/>
</dbReference>
<reference evidence="6 7" key="1">
    <citation type="journal article" date="2019" name="Int. J. Syst. Evol. Microbiol.">
        <title>The Global Catalogue of Microorganisms (GCM) 10K type strain sequencing project: providing services to taxonomists for standard genome sequencing and annotation.</title>
        <authorList>
            <consortium name="The Broad Institute Genomics Platform"/>
            <consortium name="The Broad Institute Genome Sequencing Center for Infectious Disease"/>
            <person name="Wu L."/>
            <person name="Ma J."/>
        </authorList>
    </citation>
    <scope>NUCLEOTIDE SEQUENCE [LARGE SCALE GENOMIC DNA]</scope>
    <source>
        <strain evidence="6 7">JCM 16014</strain>
    </source>
</reference>
<dbReference type="PROSITE" id="PS50977">
    <property type="entry name" value="HTH_TETR_2"/>
    <property type="match status" value="1"/>
</dbReference>
<evidence type="ECO:0000256" key="2">
    <source>
        <dbReference type="ARBA" id="ARBA00023125"/>
    </source>
</evidence>
<dbReference type="InterPro" id="IPR001647">
    <property type="entry name" value="HTH_TetR"/>
</dbReference>
<comment type="caution">
    <text evidence="6">The sequence shown here is derived from an EMBL/GenBank/DDBJ whole genome shotgun (WGS) entry which is preliminary data.</text>
</comment>
<dbReference type="InterPro" id="IPR009057">
    <property type="entry name" value="Homeodomain-like_sf"/>
</dbReference>
<feature type="domain" description="HTH tetR-type" evidence="5">
    <location>
        <begin position="8"/>
        <end position="68"/>
    </location>
</feature>
<dbReference type="PROSITE" id="PS01081">
    <property type="entry name" value="HTH_TETR_1"/>
    <property type="match status" value="1"/>
</dbReference>
<evidence type="ECO:0000256" key="4">
    <source>
        <dbReference type="PROSITE-ProRule" id="PRU00335"/>
    </source>
</evidence>
<organism evidence="6 7">
    <name type="scientific">Catenulispora yoronensis</name>
    <dbReference type="NCBI Taxonomy" id="450799"/>
    <lineage>
        <taxon>Bacteria</taxon>
        <taxon>Bacillati</taxon>
        <taxon>Actinomycetota</taxon>
        <taxon>Actinomycetes</taxon>
        <taxon>Catenulisporales</taxon>
        <taxon>Catenulisporaceae</taxon>
        <taxon>Catenulispora</taxon>
    </lineage>
</organism>
<evidence type="ECO:0000313" key="6">
    <source>
        <dbReference type="EMBL" id="GAA2010416.1"/>
    </source>
</evidence>
<dbReference type="Gene3D" id="1.10.357.10">
    <property type="entry name" value="Tetracycline Repressor, domain 2"/>
    <property type="match status" value="1"/>
</dbReference>
<dbReference type="Gene3D" id="1.10.10.60">
    <property type="entry name" value="Homeodomain-like"/>
    <property type="match status" value="1"/>
</dbReference>
<keyword evidence="7" id="KW-1185">Reference proteome</keyword>
<dbReference type="InterPro" id="IPR036271">
    <property type="entry name" value="Tet_transcr_reg_TetR-rel_C_sf"/>
</dbReference>
<dbReference type="PANTHER" id="PTHR47506:SF1">
    <property type="entry name" value="HTH-TYPE TRANSCRIPTIONAL REGULATOR YJDC"/>
    <property type="match status" value="1"/>
</dbReference>
<evidence type="ECO:0000256" key="1">
    <source>
        <dbReference type="ARBA" id="ARBA00023015"/>
    </source>
</evidence>
<gene>
    <name evidence="6" type="ORF">GCM10009839_00380</name>
</gene>
<dbReference type="Pfam" id="PF00440">
    <property type="entry name" value="TetR_N"/>
    <property type="match status" value="1"/>
</dbReference>
<dbReference type="Proteomes" id="UP001500751">
    <property type="component" value="Unassembled WGS sequence"/>
</dbReference>
<keyword evidence="1" id="KW-0805">Transcription regulation</keyword>
<dbReference type="PANTHER" id="PTHR47506">
    <property type="entry name" value="TRANSCRIPTIONAL REGULATORY PROTEIN"/>
    <property type="match status" value="1"/>
</dbReference>
<evidence type="ECO:0000259" key="5">
    <source>
        <dbReference type="PROSITE" id="PS50977"/>
    </source>
</evidence>
<keyword evidence="2 4" id="KW-0238">DNA-binding</keyword>
<protein>
    <submittedName>
        <fullName evidence="6">TetR/AcrR family transcriptional regulator</fullName>
    </submittedName>
</protein>
<dbReference type="Pfam" id="PF16925">
    <property type="entry name" value="TetR_C_13"/>
    <property type="match status" value="1"/>
</dbReference>
<dbReference type="InterPro" id="IPR023772">
    <property type="entry name" value="DNA-bd_HTH_TetR-type_CS"/>
</dbReference>
<dbReference type="EMBL" id="BAAAQN010000001">
    <property type="protein sequence ID" value="GAA2010416.1"/>
    <property type="molecule type" value="Genomic_DNA"/>
</dbReference>